<name>A0A4S3M8J5_9RHOB</name>
<comment type="catalytic activity">
    <reaction evidence="7">
        <text>a medium-chain fatty acyl-CoA + H2O = a medium-chain fatty acid + CoA + H(+)</text>
        <dbReference type="Rhea" id="RHEA:68184"/>
        <dbReference type="ChEBI" id="CHEBI:15377"/>
        <dbReference type="ChEBI" id="CHEBI:15378"/>
        <dbReference type="ChEBI" id="CHEBI:57287"/>
        <dbReference type="ChEBI" id="CHEBI:59558"/>
        <dbReference type="ChEBI" id="CHEBI:90546"/>
    </reaction>
</comment>
<gene>
    <name evidence="9" type="ORF">E7681_11705</name>
</gene>
<keyword evidence="1" id="KW-0378">Hydrolase</keyword>
<reference evidence="9 10" key="1">
    <citation type="submission" date="2019-04" db="EMBL/GenBank/DDBJ databases">
        <title>Draft genome sequence of Youngimonas vesicularis.</title>
        <authorList>
            <person name="Hameed A."/>
        </authorList>
    </citation>
    <scope>NUCLEOTIDE SEQUENCE [LARGE SCALE GENOMIC DNA]</scope>
    <source>
        <strain evidence="9 10">CC-AMW-E</strain>
    </source>
</reference>
<evidence type="ECO:0000256" key="4">
    <source>
        <dbReference type="ARBA" id="ARBA00038381"/>
    </source>
</evidence>
<organism evidence="9 10">
    <name type="scientific">Thalassobius vesicularis</name>
    <dbReference type="NCBI Taxonomy" id="1294297"/>
    <lineage>
        <taxon>Bacteria</taxon>
        <taxon>Pseudomonadati</taxon>
        <taxon>Pseudomonadota</taxon>
        <taxon>Alphaproteobacteria</taxon>
        <taxon>Rhodobacterales</taxon>
        <taxon>Roseobacteraceae</taxon>
        <taxon>Thalassovita</taxon>
    </lineage>
</organism>
<dbReference type="RefSeq" id="WP_136339485.1">
    <property type="nucleotide sequence ID" value="NZ_SSMD01000005.1"/>
</dbReference>
<dbReference type="OrthoDB" id="9806185at2"/>
<comment type="catalytic activity">
    <reaction evidence="2">
        <text>a fatty acyl-CoA + H2O = a fatty acid + CoA + H(+)</text>
        <dbReference type="Rhea" id="RHEA:16781"/>
        <dbReference type="ChEBI" id="CHEBI:15377"/>
        <dbReference type="ChEBI" id="CHEBI:15378"/>
        <dbReference type="ChEBI" id="CHEBI:28868"/>
        <dbReference type="ChEBI" id="CHEBI:57287"/>
        <dbReference type="ChEBI" id="CHEBI:77636"/>
        <dbReference type="EC" id="3.1.2.20"/>
    </reaction>
</comment>
<dbReference type="GO" id="GO:0047617">
    <property type="term" value="F:fatty acyl-CoA hydrolase activity"/>
    <property type="evidence" value="ECO:0007669"/>
    <property type="project" value="UniProtKB-EC"/>
</dbReference>
<accession>A0A4S3M8J5</accession>
<dbReference type="PANTHER" id="PTHR43240:SF20">
    <property type="entry name" value="MEDIUM_LONG-CHAIN ACYL-COA THIOESTERASE YIGI"/>
    <property type="match status" value="1"/>
</dbReference>
<evidence type="ECO:0000256" key="6">
    <source>
        <dbReference type="ARBA" id="ARBA00040062"/>
    </source>
</evidence>
<evidence type="ECO:0000256" key="3">
    <source>
        <dbReference type="ARBA" id="ARBA00036002"/>
    </source>
</evidence>
<evidence type="ECO:0000313" key="9">
    <source>
        <dbReference type="EMBL" id="THD73356.1"/>
    </source>
</evidence>
<dbReference type="SUPFAM" id="SSF54637">
    <property type="entry name" value="Thioesterase/thiol ester dehydrase-isomerase"/>
    <property type="match status" value="1"/>
</dbReference>
<evidence type="ECO:0000256" key="5">
    <source>
        <dbReference type="ARBA" id="ARBA00038894"/>
    </source>
</evidence>
<dbReference type="EMBL" id="SSMD01000005">
    <property type="protein sequence ID" value="THD73356.1"/>
    <property type="molecule type" value="Genomic_DNA"/>
</dbReference>
<evidence type="ECO:0000256" key="1">
    <source>
        <dbReference type="ARBA" id="ARBA00022801"/>
    </source>
</evidence>
<evidence type="ECO:0000256" key="2">
    <source>
        <dbReference type="ARBA" id="ARBA00035880"/>
    </source>
</evidence>
<dbReference type="Gene3D" id="3.10.129.10">
    <property type="entry name" value="Hotdog Thioesterase"/>
    <property type="match status" value="1"/>
</dbReference>
<dbReference type="CDD" id="cd03443">
    <property type="entry name" value="PaaI_thioesterase"/>
    <property type="match status" value="1"/>
</dbReference>
<protein>
    <recommendedName>
        <fullName evidence="6">Medium/long-chain acyl-CoA thioesterase YigI</fullName>
        <ecNumber evidence="5">3.1.2.20</ecNumber>
    </recommendedName>
</protein>
<comment type="similarity">
    <text evidence="4">Belongs to the YigI thioesterase family.</text>
</comment>
<dbReference type="Proteomes" id="UP000306113">
    <property type="component" value="Unassembled WGS sequence"/>
</dbReference>
<dbReference type="InterPro" id="IPR006683">
    <property type="entry name" value="Thioestr_dom"/>
</dbReference>
<sequence>MTDLLEFGRSVLATQPFCTLLGIELTRFEPGQAELRLTLKPEHLQQHGFAHGGLVAMMADSAIAYAGGSKLGDSVTLEFKLNMIRPGIGEALIARGEALSVGKTQAVCRCEIYALQDGTEKLVAAGQGTLAVVGRGG</sequence>
<dbReference type="InterPro" id="IPR003736">
    <property type="entry name" value="PAAI_dom"/>
</dbReference>
<comment type="caution">
    <text evidence="9">The sequence shown here is derived from an EMBL/GenBank/DDBJ whole genome shotgun (WGS) entry which is preliminary data.</text>
</comment>
<dbReference type="NCBIfam" id="TIGR00369">
    <property type="entry name" value="unchar_dom_1"/>
    <property type="match status" value="1"/>
</dbReference>
<proteinExistence type="inferred from homology"/>
<evidence type="ECO:0000313" key="10">
    <source>
        <dbReference type="Proteomes" id="UP000306113"/>
    </source>
</evidence>
<dbReference type="EC" id="3.1.2.20" evidence="5"/>
<evidence type="ECO:0000259" key="8">
    <source>
        <dbReference type="Pfam" id="PF03061"/>
    </source>
</evidence>
<dbReference type="PANTHER" id="PTHR43240">
    <property type="entry name" value="1,4-DIHYDROXY-2-NAPHTHOYL-COA THIOESTERASE 1"/>
    <property type="match status" value="1"/>
</dbReference>
<feature type="domain" description="Thioesterase" evidence="8">
    <location>
        <begin position="47"/>
        <end position="119"/>
    </location>
</feature>
<keyword evidence="10" id="KW-1185">Reference proteome</keyword>
<dbReference type="Pfam" id="PF03061">
    <property type="entry name" value="4HBT"/>
    <property type="match status" value="1"/>
</dbReference>
<comment type="catalytic activity">
    <reaction evidence="3">
        <text>a long-chain fatty acyl-CoA + H2O = a long-chain fatty acid + CoA + H(+)</text>
        <dbReference type="Rhea" id="RHEA:67680"/>
        <dbReference type="ChEBI" id="CHEBI:15377"/>
        <dbReference type="ChEBI" id="CHEBI:15378"/>
        <dbReference type="ChEBI" id="CHEBI:57287"/>
        <dbReference type="ChEBI" id="CHEBI:57560"/>
        <dbReference type="ChEBI" id="CHEBI:83139"/>
    </reaction>
</comment>
<dbReference type="InterPro" id="IPR029069">
    <property type="entry name" value="HotDog_dom_sf"/>
</dbReference>
<dbReference type="AlphaFoldDB" id="A0A4S3M8J5"/>
<evidence type="ECO:0000256" key="7">
    <source>
        <dbReference type="ARBA" id="ARBA00048062"/>
    </source>
</evidence>